<gene>
    <name evidence="1" type="ORF">MOV08_21075</name>
</gene>
<accession>A0ABY8A949</accession>
<proteinExistence type="predicted"/>
<protein>
    <recommendedName>
        <fullName evidence="3">Bacteriophage HK97-gp10, tail-component</fullName>
    </recommendedName>
</protein>
<evidence type="ECO:0008006" key="3">
    <source>
        <dbReference type="Google" id="ProtNLM"/>
    </source>
</evidence>
<organism evidence="1 2">
    <name type="scientific">Streptomyces yunnanensis</name>
    <dbReference type="NCBI Taxonomy" id="156453"/>
    <lineage>
        <taxon>Bacteria</taxon>
        <taxon>Bacillati</taxon>
        <taxon>Actinomycetota</taxon>
        <taxon>Actinomycetes</taxon>
        <taxon>Kitasatosporales</taxon>
        <taxon>Streptomycetaceae</taxon>
        <taxon>Streptomyces</taxon>
    </lineage>
</organism>
<dbReference type="RefSeq" id="WP_275308517.1">
    <property type="nucleotide sequence ID" value="NZ_CP095749.1"/>
</dbReference>
<dbReference type="EMBL" id="CP095749">
    <property type="protein sequence ID" value="WEB41515.1"/>
    <property type="molecule type" value="Genomic_DNA"/>
</dbReference>
<name>A0ABY8A949_9ACTN</name>
<keyword evidence="2" id="KW-1185">Reference proteome</keyword>
<evidence type="ECO:0000313" key="1">
    <source>
        <dbReference type="EMBL" id="WEB41515.1"/>
    </source>
</evidence>
<reference evidence="1 2" key="1">
    <citation type="submission" date="2022-03" db="EMBL/GenBank/DDBJ databases">
        <title>Streptomyces yunnanensis P86,complete genome.</title>
        <authorList>
            <person name="Chen S."/>
            <person name="Zhang Q."/>
        </authorList>
    </citation>
    <scope>NUCLEOTIDE SEQUENCE [LARGE SCALE GENOMIC DNA]</scope>
    <source>
        <strain evidence="1 2">P86</strain>
    </source>
</reference>
<dbReference type="Proteomes" id="UP001218629">
    <property type="component" value="Chromosome"/>
</dbReference>
<evidence type="ECO:0000313" key="2">
    <source>
        <dbReference type="Proteomes" id="UP001218629"/>
    </source>
</evidence>
<sequence>MNITVIGARETAASFIASALALQYKSRQAVEITARKVKDSAKQRVSGFKHLPHYPRSIGYDLHGGAGAVWAKIGPDNRAAQWGLGRFIEFGTPTSGPHPHMGPALVENEADFTRGMLIAVTEAIR</sequence>